<reference evidence="3" key="1">
    <citation type="submission" date="2022-07" db="EMBL/GenBank/DDBJ databases">
        <title>Phylogenomic reconstructions and comparative analyses of Kickxellomycotina fungi.</title>
        <authorList>
            <person name="Reynolds N.K."/>
            <person name="Stajich J.E."/>
            <person name="Barry K."/>
            <person name="Grigoriev I.V."/>
            <person name="Crous P."/>
            <person name="Smith M.E."/>
        </authorList>
    </citation>
    <scope>NUCLEOTIDE SEQUENCE</scope>
    <source>
        <strain evidence="3">NRRL 1565</strain>
    </source>
</reference>
<dbReference type="OrthoDB" id="5592611at2759"/>
<sequence>MSLSSINLFVVALLCAIIGVIAVPVPLEVVDNVLSVAEDALSSDYFTTWSYTKLESLFESTSAEVSETPSSSAEEVSSEEVEVPTPEYSTPEEATSSTPDYSTTEDATTDTVPRCPYH</sequence>
<feature type="signal peptide" evidence="2">
    <location>
        <begin position="1"/>
        <end position="22"/>
    </location>
</feature>
<keyword evidence="4" id="KW-1185">Reference proteome</keyword>
<proteinExistence type="predicted"/>
<feature type="chain" id="PRO_5040763701" evidence="2">
    <location>
        <begin position="23"/>
        <end position="118"/>
    </location>
</feature>
<name>A0A9W8HRV1_9FUNG</name>
<dbReference type="EMBL" id="JANBUO010002222">
    <property type="protein sequence ID" value="KAJ2795347.1"/>
    <property type="molecule type" value="Genomic_DNA"/>
</dbReference>
<evidence type="ECO:0000313" key="4">
    <source>
        <dbReference type="Proteomes" id="UP001140094"/>
    </source>
</evidence>
<protein>
    <submittedName>
        <fullName evidence="3">Uncharacterized protein</fullName>
    </submittedName>
</protein>
<feature type="compositionally biased region" description="Polar residues" evidence="1">
    <location>
        <begin position="94"/>
        <end position="111"/>
    </location>
</feature>
<evidence type="ECO:0000313" key="3">
    <source>
        <dbReference type="EMBL" id="KAJ2795347.1"/>
    </source>
</evidence>
<gene>
    <name evidence="3" type="ORF">H4R20_005914</name>
</gene>
<dbReference type="Proteomes" id="UP001140094">
    <property type="component" value="Unassembled WGS sequence"/>
</dbReference>
<feature type="region of interest" description="Disordered" evidence="1">
    <location>
        <begin position="61"/>
        <end position="118"/>
    </location>
</feature>
<accession>A0A9W8HRV1</accession>
<feature type="compositionally biased region" description="Low complexity" evidence="1">
    <location>
        <begin position="83"/>
        <end position="93"/>
    </location>
</feature>
<feature type="compositionally biased region" description="Low complexity" evidence="1">
    <location>
        <begin position="61"/>
        <end position="75"/>
    </location>
</feature>
<organism evidence="3 4">
    <name type="scientific">Coemansia guatemalensis</name>
    <dbReference type="NCBI Taxonomy" id="2761395"/>
    <lineage>
        <taxon>Eukaryota</taxon>
        <taxon>Fungi</taxon>
        <taxon>Fungi incertae sedis</taxon>
        <taxon>Zoopagomycota</taxon>
        <taxon>Kickxellomycotina</taxon>
        <taxon>Kickxellomycetes</taxon>
        <taxon>Kickxellales</taxon>
        <taxon>Kickxellaceae</taxon>
        <taxon>Coemansia</taxon>
    </lineage>
</organism>
<evidence type="ECO:0000256" key="1">
    <source>
        <dbReference type="SAM" id="MobiDB-lite"/>
    </source>
</evidence>
<comment type="caution">
    <text evidence="3">The sequence shown here is derived from an EMBL/GenBank/DDBJ whole genome shotgun (WGS) entry which is preliminary data.</text>
</comment>
<keyword evidence="2" id="KW-0732">Signal</keyword>
<evidence type="ECO:0000256" key="2">
    <source>
        <dbReference type="SAM" id="SignalP"/>
    </source>
</evidence>
<dbReference type="AlphaFoldDB" id="A0A9W8HRV1"/>